<feature type="compositionally biased region" description="Basic and acidic residues" evidence="1">
    <location>
        <begin position="52"/>
        <end position="66"/>
    </location>
</feature>
<proteinExistence type="predicted"/>
<name>A0A553P2U4_TIGCA</name>
<reference evidence="4 5" key="1">
    <citation type="journal article" date="2018" name="Nat. Ecol. Evol.">
        <title>Genomic signatures of mitonuclear coevolution across populations of Tigriopus californicus.</title>
        <authorList>
            <person name="Barreto F.S."/>
            <person name="Watson E.T."/>
            <person name="Lima T.G."/>
            <person name="Willett C.S."/>
            <person name="Edmands S."/>
            <person name="Li W."/>
            <person name="Burton R.S."/>
        </authorList>
    </citation>
    <scope>NUCLEOTIDE SEQUENCE [LARGE SCALE GENOMIC DNA]</scope>
    <source>
        <strain evidence="4 5">San Diego</strain>
    </source>
</reference>
<dbReference type="InterPro" id="IPR035892">
    <property type="entry name" value="C2_domain_sf"/>
</dbReference>
<dbReference type="SUPFAM" id="SSF49562">
    <property type="entry name" value="C2 domain (Calcium/lipid-binding domain, CaLB)"/>
    <property type="match status" value="1"/>
</dbReference>
<comment type="caution">
    <text evidence="4">The sequence shown here is derived from an EMBL/GenBank/DDBJ whole genome shotgun (WGS) entry which is preliminary data.</text>
</comment>
<dbReference type="PANTHER" id="PTHR20837:SF0">
    <property type="entry name" value="COILED-COIL AND C2 DOMAIN-CONTAINING PROTEIN 2A"/>
    <property type="match status" value="1"/>
</dbReference>
<dbReference type="EMBL" id="VCGU01000008">
    <property type="protein sequence ID" value="TRY71952.1"/>
    <property type="molecule type" value="Genomic_DNA"/>
</dbReference>
<dbReference type="AlphaFoldDB" id="A0A553P2U4"/>
<keyword evidence="5" id="KW-1185">Reference proteome</keyword>
<protein>
    <submittedName>
        <fullName evidence="4">Uncharacterized protein</fullName>
    </submittedName>
</protein>
<evidence type="ECO:0000313" key="4">
    <source>
        <dbReference type="EMBL" id="TRY71952.1"/>
    </source>
</evidence>
<dbReference type="Pfam" id="PF24656">
    <property type="entry name" value="CEPT76_peptidase"/>
    <property type="match status" value="1"/>
</dbReference>
<dbReference type="GO" id="GO:0035869">
    <property type="term" value="C:ciliary transition zone"/>
    <property type="evidence" value="ECO:0007669"/>
    <property type="project" value="TreeGrafter"/>
</dbReference>
<dbReference type="GO" id="GO:1905515">
    <property type="term" value="P:non-motile cilium assembly"/>
    <property type="evidence" value="ECO:0007669"/>
    <property type="project" value="TreeGrafter"/>
</dbReference>
<gene>
    <name evidence="4" type="ORF">TCAL_17145</name>
</gene>
<organism evidence="4 5">
    <name type="scientific">Tigriopus californicus</name>
    <name type="common">Marine copepod</name>
    <dbReference type="NCBI Taxonomy" id="6832"/>
    <lineage>
        <taxon>Eukaryota</taxon>
        <taxon>Metazoa</taxon>
        <taxon>Ecdysozoa</taxon>
        <taxon>Arthropoda</taxon>
        <taxon>Crustacea</taxon>
        <taxon>Multicrustacea</taxon>
        <taxon>Hexanauplia</taxon>
        <taxon>Copepoda</taxon>
        <taxon>Harpacticoida</taxon>
        <taxon>Harpacticidae</taxon>
        <taxon>Tigriopus</taxon>
    </lineage>
</organism>
<feature type="domain" description="CEP76/DRC7 peptidase-like" evidence="3">
    <location>
        <begin position="530"/>
        <end position="646"/>
    </location>
</feature>
<dbReference type="Proteomes" id="UP000318571">
    <property type="component" value="Chromosome 7"/>
</dbReference>
<evidence type="ECO:0000256" key="1">
    <source>
        <dbReference type="SAM" id="MobiDB-lite"/>
    </source>
</evidence>
<feature type="domain" description="Centrosomal protein of 76 kDa C-terminal" evidence="2">
    <location>
        <begin position="673"/>
        <end position="802"/>
    </location>
</feature>
<dbReference type="Pfam" id="PF24652">
    <property type="entry name" value="CEP76_C"/>
    <property type="match status" value="1"/>
</dbReference>
<dbReference type="OMA" id="SERTACC"/>
<accession>A0A553P2U4</accession>
<evidence type="ECO:0000313" key="5">
    <source>
        <dbReference type="Proteomes" id="UP000318571"/>
    </source>
</evidence>
<evidence type="ECO:0000259" key="2">
    <source>
        <dbReference type="Pfam" id="PF24652"/>
    </source>
</evidence>
<sequence length="808" mass="91733">MIFDFSQDPLEDITDVNGRIESAKLDVWMTKNEIDPMDPKNQDLMDRVLEAGKSNVDRPDSNDRNESSNSGSGYAPTLQGGGHFRLDDYHDQFLLGTSSAIENNPRFQMLKLRSSQVAEFKNYRMIPINDKEIPRGIFESLKKPSLGSKQGLLDTEPLRQKFKTYLEQLREEVNHNFAIARHKKRHCDVINEVPLPTSGTMAMLFGEMVPAQRPLKPYRFPRPKIILLDGQDLKILISVVRAFDVPVRNDMDPLQSNPSLQGKNHREESIHGMKENLVRSFVEVRFQGQCQKTPVAPGPNPAWNEEIEFTFKSPNNDFSSDTLNRIKDNLHLHLFDEVAVDMLEDEEERPREVHQRFERKWLGSLAIPFVTMYRNTRIEGTFKLHSPPVLLGYERTGQTSMASGFWRENTDMDQPPKEATYLSIYLTINPPLSNPEPIKEKLECEEDDNLVRHCEKWHRDLMSKFPNRVFSPMVADLTGKSVLVTRYFRAIRPPHDVLENNDQNPEKVAWFVALIPYLPRNALFPGIQAIWPTCEQFIKMMVGSEVEHAVLMTNYFTSLGKKAYLVLGQGIPEGQTAYVLTAEESGQHWLWNVVTGEHFNTSETFCPLVGVTAVANESNVWGNVQSSDAPNRMKWDLTNGSDWTPLFGSHLTLPDLSSVQPTQLSTSQPDQRAATTLKDKIEKKIKSHISSLRKRLKLGTPLNFTVAASLKRLLPALESNRGGIAEGRILATEHLAELKSASAAYKICGFPLHFGYSHMDQIVEALEATGVHLNREPGVEFAVAVHVEPFPQTVMSVWIYVASLVRRR</sequence>
<dbReference type="GO" id="GO:1904491">
    <property type="term" value="P:protein localization to ciliary transition zone"/>
    <property type="evidence" value="ECO:0007669"/>
    <property type="project" value="TreeGrafter"/>
</dbReference>
<feature type="region of interest" description="Disordered" evidence="1">
    <location>
        <begin position="52"/>
        <end position="79"/>
    </location>
</feature>
<dbReference type="InterPro" id="IPR056288">
    <property type="entry name" value="CEP76_C"/>
</dbReference>
<dbReference type="PANTHER" id="PTHR20837">
    <property type="entry name" value="CENTROSOMAL PROTEIN-RELATED"/>
    <property type="match status" value="1"/>
</dbReference>
<dbReference type="STRING" id="6832.A0A553P2U4"/>
<dbReference type="InterPro" id="IPR056290">
    <property type="entry name" value="CEPT76/DRC7_peptidase-like_dom"/>
</dbReference>
<evidence type="ECO:0000259" key="3">
    <source>
        <dbReference type="Pfam" id="PF24656"/>
    </source>
</evidence>
<dbReference type="Gene3D" id="2.60.40.150">
    <property type="entry name" value="C2 domain"/>
    <property type="match status" value="1"/>
</dbReference>
<dbReference type="InterPro" id="IPR052434">
    <property type="entry name" value="Tectonic-like_complex_comp"/>
</dbReference>